<protein>
    <recommendedName>
        <fullName evidence="1">diguanylate cyclase</fullName>
        <ecNumber evidence="1">2.7.7.65</ecNumber>
    </recommendedName>
</protein>
<feature type="transmembrane region" description="Helical" evidence="3">
    <location>
        <begin position="102"/>
        <end position="119"/>
    </location>
</feature>
<evidence type="ECO:0000313" key="6">
    <source>
        <dbReference type="Proteomes" id="UP000604161"/>
    </source>
</evidence>
<dbReference type="SUPFAM" id="SSF55073">
    <property type="entry name" value="Nucleotide cyclase"/>
    <property type="match status" value="1"/>
</dbReference>
<dbReference type="InterPro" id="IPR048435">
    <property type="entry name" value="MASE6"/>
</dbReference>
<evidence type="ECO:0000256" key="1">
    <source>
        <dbReference type="ARBA" id="ARBA00012528"/>
    </source>
</evidence>
<organism evidence="5 6">
    <name type="scientific">Marinomonas colpomeniae</name>
    <dbReference type="NCBI Taxonomy" id="2774408"/>
    <lineage>
        <taxon>Bacteria</taxon>
        <taxon>Pseudomonadati</taxon>
        <taxon>Pseudomonadota</taxon>
        <taxon>Gammaproteobacteria</taxon>
        <taxon>Oceanospirillales</taxon>
        <taxon>Oceanospirillaceae</taxon>
        <taxon>Marinomonas</taxon>
    </lineage>
</organism>
<name>A0ABR8P4C5_9GAMM</name>
<comment type="catalytic activity">
    <reaction evidence="2">
        <text>2 GTP = 3',3'-c-di-GMP + 2 diphosphate</text>
        <dbReference type="Rhea" id="RHEA:24898"/>
        <dbReference type="ChEBI" id="CHEBI:33019"/>
        <dbReference type="ChEBI" id="CHEBI:37565"/>
        <dbReference type="ChEBI" id="CHEBI:58805"/>
        <dbReference type="EC" id="2.7.7.65"/>
    </reaction>
</comment>
<evidence type="ECO:0000256" key="2">
    <source>
        <dbReference type="ARBA" id="ARBA00034247"/>
    </source>
</evidence>
<evidence type="ECO:0000256" key="3">
    <source>
        <dbReference type="SAM" id="Phobius"/>
    </source>
</evidence>
<reference evidence="5 6" key="1">
    <citation type="submission" date="2020-09" db="EMBL/GenBank/DDBJ databases">
        <title>Marinomonas sp. nov., isolated from the cysticercosis algae of Qingdao, China.</title>
        <authorList>
            <person name="Sun X."/>
        </authorList>
    </citation>
    <scope>NUCLEOTIDE SEQUENCE [LARGE SCALE GENOMIC DNA]</scope>
    <source>
        <strain evidence="5 6">SM2066</strain>
    </source>
</reference>
<evidence type="ECO:0000259" key="4">
    <source>
        <dbReference type="PROSITE" id="PS50887"/>
    </source>
</evidence>
<dbReference type="EMBL" id="JACYFC010000003">
    <property type="protein sequence ID" value="MBD5771637.1"/>
    <property type="molecule type" value="Genomic_DNA"/>
</dbReference>
<accession>A0ABR8P4C5</accession>
<dbReference type="Pfam" id="PF20966">
    <property type="entry name" value="MASE6"/>
    <property type="match status" value="1"/>
</dbReference>
<dbReference type="PANTHER" id="PTHR45138:SF9">
    <property type="entry name" value="DIGUANYLATE CYCLASE DGCM-RELATED"/>
    <property type="match status" value="1"/>
</dbReference>
<dbReference type="PANTHER" id="PTHR45138">
    <property type="entry name" value="REGULATORY COMPONENTS OF SENSORY TRANSDUCTION SYSTEM"/>
    <property type="match status" value="1"/>
</dbReference>
<keyword evidence="3" id="KW-0812">Transmembrane</keyword>
<dbReference type="PROSITE" id="PS50887">
    <property type="entry name" value="GGDEF"/>
    <property type="match status" value="1"/>
</dbReference>
<dbReference type="Gene3D" id="3.30.70.270">
    <property type="match status" value="1"/>
</dbReference>
<dbReference type="InterPro" id="IPR029787">
    <property type="entry name" value="Nucleotide_cyclase"/>
</dbReference>
<dbReference type="Pfam" id="PF00990">
    <property type="entry name" value="GGDEF"/>
    <property type="match status" value="1"/>
</dbReference>
<dbReference type="EC" id="2.7.7.65" evidence="1"/>
<keyword evidence="6" id="KW-1185">Reference proteome</keyword>
<dbReference type="InterPro" id="IPR050469">
    <property type="entry name" value="Diguanylate_Cyclase"/>
</dbReference>
<dbReference type="CDD" id="cd01949">
    <property type="entry name" value="GGDEF"/>
    <property type="match status" value="1"/>
</dbReference>
<sequence length="352" mass="39175">MTKKYTEVTTVEDIVYTAGYRRIIFKGSLLGSMFLTVFSLIDFFYTELYLDATIEAIGCVILLSIAYVENKRGVNSLAVIFGLIVISTVIGSGAFSNHVEESGIVWFALIPFLSFFLLGEKLGLRVSLLISTVYIAGLINIVIQYPEKGFTTSAIFGVTGALFCSILLSIAYEKNRTSMIHLLSKQAKTDSLTSLLNRRGLMISFEKLLLLSQQDKKDLYLLILDLDNFKLINDNFGHDIGDIVIKETANAAKTYLKDIDRIARIGGEEFVAVLSNVSSEEALKIAERIRRAIENLEIEVPSGPPLQVTVSIGVTKSTENKKLFSDFFKIADKALYEAKNNGRNRIVFKEDN</sequence>
<feature type="transmembrane region" description="Helical" evidence="3">
    <location>
        <begin position="52"/>
        <end position="70"/>
    </location>
</feature>
<keyword evidence="3" id="KW-0472">Membrane</keyword>
<feature type="transmembrane region" description="Helical" evidence="3">
    <location>
        <begin position="77"/>
        <end position="96"/>
    </location>
</feature>
<gene>
    <name evidence="5" type="ORF">IF202_11300</name>
</gene>
<dbReference type="RefSeq" id="WP_191595003.1">
    <property type="nucleotide sequence ID" value="NZ_JACYFC010000003.1"/>
</dbReference>
<keyword evidence="3" id="KW-1133">Transmembrane helix</keyword>
<proteinExistence type="predicted"/>
<dbReference type="InterPro" id="IPR043128">
    <property type="entry name" value="Rev_trsase/Diguanyl_cyclase"/>
</dbReference>
<evidence type="ECO:0000313" key="5">
    <source>
        <dbReference type="EMBL" id="MBD5771637.1"/>
    </source>
</evidence>
<dbReference type="NCBIfam" id="TIGR00254">
    <property type="entry name" value="GGDEF"/>
    <property type="match status" value="1"/>
</dbReference>
<feature type="transmembrane region" description="Helical" evidence="3">
    <location>
        <begin position="151"/>
        <end position="172"/>
    </location>
</feature>
<dbReference type="InterPro" id="IPR000160">
    <property type="entry name" value="GGDEF_dom"/>
</dbReference>
<dbReference type="SMART" id="SM00267">
    <property type="entry name" value="GGDEF"/>
    <property type="match status" value="1"/>
</dbReference>
<dbReference type="Proteomes" id="UP000604161">
    <property type="component" value="Unassembled WGS sequence"/>
</dbReference>
<feature type="transmembrane region" description="Helical" evidence="3">
    <location>
        <begin position="29"/>
        <end position="46"/>
    </location>
</feature>
<feature type="transmembrane region" description="Helical" evidence="3">
    <location>
        <begin position="126"/>
        <end position="145"/>
    </location>
</feature>
<comment type="caution">
    <text evidence="5">The sequence shown here is derived from an EMBL/GenBank/DDBJ whole genome shotgun (WGS) entry which is preliminary data.</text>
</comment>
<feature type="domain" description="GGDEF" evidence="4">
    <location>
        <begin position="217"/>
        <end position="351"/>
    </location>
</feature>